<comment type="caution">
    <text evidence="2">The sequence shown here is derived from an EMBL/GenBank/DDBJ whole genome shotgun (WGS) entry which is preliminary data.</text>
</comment>
<dbReference type="EMBL" id="CALLCH030000016">
    <property type="protein sequence ID" value="CAI4217163.1"/>
    <property type="molecule type" value="Genomic_DNA"/>
</dbReference>
<feature type="signal peptide" evidence="1">
    <location>
        <begin position="1"/>
        <end position="19"/>
    </location>
</feature>
<evidence type="ECO:0000256" key="1">
    <source>
        <dbReference type="SAM" id="SignalP"/>
    </source>
</evidence>
<accession>A0A9P1H7Z9</accession>
<dbReference type="AlphaFoldDB" id="A0A9P1H7Z9"/>
<sequence>MTRWASLFAACLIAPLALASPSAPRPDGKMYGAGAKVVRSGPLVSREPGAPMVRRNGLVARTDTRSISFEQTLENEPLFNSSDITLFPGPSIEVVCRNCCSKGSVDATFPSDLTDIVNPKFRIDLTGVEALVELDVAGLFVDLVLQFELSGEVDMSGGFYFKIPDGSFFEIDITEEGLHSEDFTGVVSKVLPITINRDTSAAEIKIALQLRASWAGAELNVNVGAFARIGASFADEFFGIEPTVTTTLFALPIPTACLVPLGQQPAVRVTPCPPRAPSAIASAVAPGVSLPPDVVVVDPVTTIHITRTVQRTETVPTPVVLAKRTEGVVAQLTAVACATAAVVCPAELRSTVTYEATVCPPAATRSAACFGRETATATVTVDPTAAFTVSEAPPVGFGTLTRDPLPTPGFGFITRDPAGASSAATTTTAAASADDASASGSASDSASSEAATGGAGAVLESAPLGLATLTISSGAAPTPGNAAAVGGDSAGSPPLGLGTASVVPGSVPSAALVAEAAAGGSDADAPPIGLSTITTNVAGAGPSAVNAGAAASTPLQIAGSTQLRGSLLALSLAALALVL</sequence>
<protein>
    <submittedName>
        <fullName evidence="2">Uncharacterized protein</fullName>
    </submittedName>
</protein>
<evidence type="ECO:0000313" key="3">
    <source>
        <dbReference type="Proteomes" id="UP000838763"/>
    </source>
</evidence>
<feature type="chain" id="PRO_5040236232" evidence="1">
    <location>
        <begin position="20"/>
        <end position="579"/>
    </location>
</feature>
<dbReference type="Proteomes" id="UP000838763">
    <property type="component" value="Unassembled WGS sequence"/>
</dbReference>
<reference evidence="2" key="1">
    <citation type="submission" date="2022-11" db="EMBL/GenBank/DDBJ databases">
        <authorList>
            <person name="Scott C."/>
            <person name="Bruce N."/>
        </authorList>
    </citation>
    <scope>NUCLEOTIDE SEQUENCE</scope>
</reference>
<dbReference type="OrthoDB" id="5102830at2759"/>
<proteinExistence type="predicted"/>
<keyword evidence="3" id="KW-1185">Reference proteome</keyword>
<evidence type="ECO:0000313" key="2">
    <source>
        <dbReference type="EMBL" id="CAI4217163.1"/>
    </source>
</evidence>
<organism evidence="2 3">
    <name type="scientific">Parascedosporium putredinis</name>
    <dbReference type="NCBI Taxonomy" id="1442378"/>
    <lineage>
        <taxon>Eukaryota</taxon>
        <taxon>Fungi</taxon>
        <taxon>Dikarya</taxon>
        <taxon>Ascomycota</taxon>
        <taxon>Pezizomycotina</taxon>
        <taxon>Sordariomycetes</taxon>
        <taxon>Hypocreomycetidae</taxon>
        <taxon>Microascales</taxon>
        <taxon>Microascaceae</taxon>
        <taxon>Parascedosporium</taxon>
    </lineage>
</organism>
<gene>
    <name evidence="2" type="ORF">PPNO1_LOCUS6781</name>
</gene>
<name>A0A9P1H7Z9_9PEZI</name>
<keyword evidence="1" id="KW-0732">Signal</keyword>